<dbReference type="AlphaFoldDB" id="Z9JLN0"/>
<evidence type="ECO:0000313" key="1">
    <source>
        <dbReference type="EMBL" id="EWS78736.1"/>
    </source>
</evidence>
<protein>
    <submittedName>
        <fullName evidence="1">Uncharacterized protein</fullName>
    </submittedName>
</protein>
<evidence type="ECO:0000313" key="2">
    <source>
        <dbReference type="Proteomes" id="UP000020406"/>
    </source>
</evidence>
<gene>
    <name evidence="1" type="ORF">AF72_03985</name>
</gene>
<accession>Z9JLN0</accession>
<proteinExistence type="predicted"/>
<dbReference type="EMBL" id="JDSQ01000005">
    <property type="protein sequence ID" value="EWS78736.1"/>
    <property type="molecule type" value="Genomic_DNA"/>
</dbReference>
<dbReference type="Proteomes" id="UP000020406">
    <property type="component" value="Unassembled WGS sequence"/>
</dbReference>
<reference evidence="1 2" key="1">
    <citation type="journal article" date="2014" name="Genome Announc.">
        <title>Draft Genome Sequence of Xylella fastidiosa Pear Leaf Scorch Strain in Taiwan.</title>
        <authorList>
            <person name="Su C.C."/>
            <person name="Deng W.L."/>
            <person name="Jan F.J."/>
            <person name="Chang C.J."/>
            <person name="Huang H."/>
            <person name="Chen J."/>
        </authorList>
    </citation>
    <scope>NUCLEOTIDE SEQUENCE [LARGE SCALE GENOMIC DNA]</scope>
    <source>
        <strain evidence="1 2">PLS229</strain>
    </source>
</reference>
<comment type="caution">
    <text evidence="1">The sequence shown here is derived from an EMBL/GenBank/DDBJ whole genome shotgun (WGS) entry which is preliminary data.</text>
</comment>
<organism evidence="1 2">
    <name type="scientific">Xylella taiwanensis</name>
    <dbReference type="NCBI Taxonomy" id="1444770"/>
    <lineage>
        <taxon>Bacteria</taxon>
        <taxon>Pseudomonadati</taxon>
        <taxon>Pseudomonadota</taxon>
        <taxon>Gammaproteobacteria</taxon>
        <taxon>Lysobacterales</taxon>
        <taxon>Lysobacteraceae</taxon>
        <taxon>Xylella</taxon>
    </lineage>
</organism>
<name>Z9JLN0_9GAMM</name>
<sequence length="69" mass="6899">MQIDGSGMAEWVDTGAAIGMIAGYAIQGGLAGASRGGLIGAAGGFSGGLGWGVGTFIYNRFLSPYPMIR</sequence>
<dbReference type="STRING" id="1444770.AF72_03985"/>